<proteinExistence type="predicted"/>
<dbReference type="CDD" id="cd14744">
    <property type="entry name" value="PAAR_CT_2"/>
    <property type="match status" value="1"/>
</dbReference>
<dbReference type="InterPro" id="IPR008727">
    <property type="entry name" value="PAAR_motif"/>
</dbReference>
<sequence>MARHGAIRKGDRHSGGGRMIEGRGVLIDGVPQCVLGDRAACALHGGEFALVSSADNTVLFNDIPLVFEPAQLACGCSVLSSCRPSNARA</sequence>
<organism evidence="1">
    <name type="scientific">Pseudomonas peradeniyensis</name>
    <dbReference type="NCBI Taxonomy" id="2745488"/>
    <lineage>
        <taxon>Bacteria</taxon>
        <taxon>Pseudomonadati</taxon>
        <taxon>Pseudomonadota</taxon>
        <taxon>Gammaproteobacteria</taxon>
        <taxon>Pseudomonadales</taxon>
        <taxon>Pseudomonadaceae</taxon>
        <taxon>Pseudomonas</taxon>
    </lineage>
</organism>
<gene>
    <name evidence="1" type="ORF">HU751_19265</name>
</gene>
<protein>
    <submittedName>
        <fullName evidence="1">PAAR domain-containing protein</fullName>
    </submittedName>
</protein>
<dbReference type="RefSeq" id="WP_186734355.1">
    <property type="nucleotide sequence ID" value="NZ_JABWRJ020000001.1"/>
</dbReference>
<accession>A0A923K2R7</accession>
<reference evidence="1" key="1">
    <citation type="journal article" date="2020" name="Microorganisms">
        <title>Reliable Identification of Environmental Pseudomonas Isolates Using the rpoD Gene.</title>
        <authorList>
            <consortium name="The Broad Institute Genome Sequencing Platform"/>
            <person name="Girard L."/>
            <person name="Lood C."/>
            <person name="Rokni-Zadeh H."/>
            <person name="van Noort V."/>
            <person name="Lavigne R."/>
            <person name="De Mot R."/>
        </authorList>
    </citation>
    <scope>NUCLEOTIDE SEQUENCE</scope>
    <source>
        <strain evidence="1">BW13M1</strain>
    </source>
</reference>
<reference evidence="1" key="2">
    <citation type="submission" date="2020-07" db="EMBL/GenBank/DDBJ databases">
        <authorList>
            <person name="Lood C."/>
            <person name="Girard L."/>
        </authorList>
    </citation>
    <scope>NUCLEOTIDE SEQUENCE</scope>
    <source>
        <strain evidence="1">BW13M1</strain>
    </source>
</reference>
<dbReference type="EMBL" id="JABWRJ010000029">
    <property type="protein sequence ID" value="MBC3447921.1"/>
    <property type="molecule type" value="Genomic_DNA"/>
</dbReference>
<comment type="caution">
    <text evidence="1">The sequence shown here is derived from an EMBL/GenBank/DDBJ whole genome shotgun (WGS) entry which is preliminary data.</text>
</comment>
<dbReference type="Pfam" id="PF05488">
    <property type="entry name" value="PAAR_motif"/>
    <property type="match status" value="1"/>
</dbReference>
<dbReference type="AlphaFoldDB" id="A0A923K2R7"/>
<evidence type="ECO:0000313" key="1">
    <source>
        <dbReference type="EMBL" id="MBC3447921.1"/>
    </source>
</evidence>
<name>A0A923K2R7_9PSED</name>